<keyword evidence="1" id="KW-0677">Repeat</keyword>
<evidence type="ECO:0008006" key="5">
    <source>
        <dbReference type="Google" id="ProtNLM"/>
    </source>
</evidence>
<sequence length="529" mass="57002">MSAPTKLTSPPKLITSPLRKWGRTSGSKAKPKKSASAQGETPTSTPRFVDECSSEENNEGHDDEFPDLEVLRRTASFGGEGSSERGQFAGLVAPMNMCFTPAGDVIIADTGNHRLAVLSVEGELRELIGEGSLRHPRGVACDASAIYVSEPGANGRVQRMRLPEYLRRAGAETPRGAHLGTLEAQNEHEGPGGLTFPQGLCLGHSKLYVADCEDHRIVAYDAQTLRYDKSFGAFGDGEAELDFPYSMAVHEDEIFVADVGNHRVQVFSREGAFVRFIGAEGDAPGEFRNPRGVIVVNGLLVVLEAKRMQVLTVEGQPRQHIEIDGALDLWGICAQGDNVLVSDKGAHAVYVFKVQSEYVYLALRDGRLPSIVSTYSDADKPAETLAPPAPTPVTTGSPDASSQKSPFSSSPLSWIPRWRSRTKMEASPVSVSTQHSWEDDGLEGGNSPASLARRMANHPAVRSSFAPAPTRLGNPHPPPLRLSALSAEEINTSERSSSAGGRSADRKPRLADAARSYRGPYTPDAHFRV</sequence>
<dbReference type="PANTHER" id="PTHR24104">
    <property type="entry name" value="E3 UBIQUITIN-PROTEIN LIGASE NHLRC1-RELATED"/>
    <property type="match status" value="1"/>
</dbReference>
<evidence type="ECO:0000256" key="3">
    <source>
        <dbReference type="SAM" id="MobiDB-lite"/>
    </source>
</evidence>
<dbReference type="Gene3D" id="2.120.10.30">
    <property type="entry name" value="TolB, C-terminal domain"/>
    <property type="match status" value="2"/>
</dbReference>
<evidence type="ECO:0000256" key="2">
    <source>
        <dbReference type="PROSITE-ProRule" id="PRU00504"/>
    </source>
</evidence>
<dbReference type="InterPro" id="IPR001258">
    <property type="entry name" value="NHL_repeat"/>
</dbReference>
<dbReference type="GO" id="GO:0043161">
    <property type="term" value="P:proteasome-mediated ubiquitin-dependent protein catabolic process"/>
    <property type="evidence" value="ECO:0007669"/>
    <property type="project" value="TreeGrafter"/>
</dbReference>
<evidence type="ECO:0000313" key="4">
    <source>
        <dbReference type="EMBL" id="CAE0126318.1"/>
    </source>
</evidence>
<feature type="repeat" description="NHL" evidence="2">
    <location>
        <begin position="228"/>
        <end position="270"/>
    </location>
</feature>
<feature type="compositionally biased region" description="Low complexity" evidence="3">
    <location>
        <begin position="392"/>
        <end position="411"/>
    </location>
</feature>
<dbReference type="CDD" id="cd05819">
    <property type="entry name" value="NHL"/>
    <property type="match status" value="1"/>
</dbReference>
<evidence type="ECO:0000256" key="1">
    <source>
        <dbReference type="ARBA" id="ARBA00022737"/>
    </source>
</evidence>
<dbReference type="InterPro" id="IPR011042">
    <property type="entry name" value="6-blade_b-propeller_TolB-like"/>
</dbReference>
<dbReference type="GO" id="GO:0000209">
    <property type="term" value="P:protein polyubiquitination"/>
    <property type="evidence" value="ECO:0007669"/>
    <property type="project" value="TreeGrafter"/>
</dbReference>
<feature type="region of interest" description="Disordered" evidence="3">
    <location>
        <begin position="1"/>
        <end position="68"/>
    </location>
</feature>
<feature type="region of interest" description="Disordered" evidence="3">
    <location>
        <begin position="379"/>
        <end position="411"/>
    </location>
</feature>
<feature type="region of interest" description="Disordered" evidence="3">
    <location>
        <begin position="423"/>
        <end position="529"/>
    </location>
</feature>
<dbReference type="Pfam" id="PF17170">
    <property type="entry name" value="DUF5128"/>
    <property type="match status" value="1"/>
</dbReference>
<accession>A0A7S3B6J3</accession>
<reference evidence="4" key="1">
    <citation type="submission" date="2021-01" db="EMBL/GenBank/DDBJ databases">
        <authorList>
            <person name="Corre E."/>
            <person name="Pelletier E."/>
            <person name="Niang G."/>
            <person name="Scheremetjew M."/>
            <person name="Finn R."/>
            <person name="Kale V."/>
            <person name="Holt S."/>
            <person name="Cochrane G."/>
            <person name="Meng A."/>
            <person name="Brown T."/>
            <person name="Cohen L."/>
        </authorList>
    </citation>
    <scope>NUCLEOTIDE SEQUENCE</scope>
    <source>
        <strain evidence="4">CCMP281</strain>
    </source>
</reference>
<feature type="repeat" description="NHL" evidence="2">
    <location>
        <begin position="79"/>
        <end position="121"/>
    </location>
</feature>
<dbReference type="GO" id="GO:0008270">
    <property type="term" value="F:zinc ion binding"/>
    <property type="evidence" value="ECO:0007669"/>
    <property type="project" value="UniProtKB-KW"/>
</dbReference>
<dbReference type="SUPFAM" id="SSF63829">
    <property type="entry name" value="Calcium-dependent phosphotriesterase"/>
    <property type="match status" value="1"/>
</dbReference>
<dbReference type="EMBL" id="HBHX01047005">
    <property type="protein sequence ID" value="CAE0126318.1"/>
    <property type="molecule type" value="Transcribed_RNA"/>
</dbReference>
<protein>
    <recommendedName>
        <fullName evidence="5">SMP-30/Gluconolactonase/LRE-like region domain-containing protein</fullName>
    </recommendedName>
</protein>
<organism evidence="4">
    <name type="scientific">Haptolina ericina</name>
    <dbReference type="NCBI Taxonomy" id="156174"/>
    <lineage>
        <taxon>Eukaryota</taxon>
        <taxon>Haptista</taxon>
        <taxon>Haptophyta</taxon>
        <taxon>Prymnesiophyceae</taxon>
        <taxon>Prymnesiales</taxon>
        <taxon>Prymnesiaceae</taxon>
        <taxon>Haptolina</taxon>
    </lineage>
</organism>
<proteinExistence type="predicted"/>
<dbReference type="PROSITE" id="PS51125">
    <property type="entry name" value="NHL"/>
    <property type="match status" value="2"/>
</dbReference>
<feature type="compositionally biased region" description="Acidic residues" evidence="3">
    <location>
        <begin position="52"/>
        <end position="67"/>
    </location>
</feature>
<dbReference type="GO" id="GO:0061630">
    <property type="term" value="F:ubiquitin protein ligase activity"/>
    <property type="evidence" value="ECO:0007669"/>
    <property type="project" value="TreeGrafter"/>
</dbReference>
<feature type="compositionally biased region" description="Basic and acidic residues" evidence="3">
    <location>
        <begin position="503"/>
        <end position="512"/>
    </location>
</feature>
<gene>
    <name evidence="4" type="ORF">HERI1096_LOCUS26027</name>
</gene>
<dbReference type="AlphaFoldDB" id="A0A7S3B6J3"/>
<name>A0A7S3B6J3_9EUKA</name>
<dbReference type="PANTHER" id="PTHR24104:SF25">
    <property type="entry name" value="PROTEIN LIN-41"/>
    <property type="match status" value="1"/>
</dbReference>
<dbReference type="InterPro" id="IPR050952">
    <property type="entry name" value="TRIM-NHL_E3_ligases"/>
</dbReference>